<dbReference type="Pfam" id="PF01527">
    <property type="entry name" value="HTH_Tnp_1"/>
    <property type="match status" value="1"/>
</dbReference>
<dbReference type="GO" id="GO:0006313">
    <property type="term" value="P:DNA transposition"/>
    <property type="evidence" value="ECO:0007669"/>
    <property type="project" value="InterPro"/>
</dbReference>
<dbReference type="InterPro" id="IPR002514">
    <property type="entry name" value="Transposase_8"/>
</dbReference>
<accession>A0A5M6CFX4</accession>
<dbReference type="PANTHER" id="PTHR33609:SF1">
    <property type="entry name" value="TRANSPOSASE"/>
    <property type="match status" value="1"/>
</dbReference>
<evidence type="ECO:0000313" key="3">
    <source>
        <dbReference type="Proteomes" id="UP000324479"/>
    </source>
</evidence>
<evidence type="ECO:0000256" key="1">
    <source>
        <dbReference type="SAM" id="Coils"/>
    </source>
</evidence>
<proteinExistence type="predicted"/>
<protein>
    <submittedName>
        <fullName evidence="2">Transposase</fullName>
    </submittedName>
</protein>
<dbReference type="EMBL" id="VWOX01000101">
    <property type="protein sequence ID" value="KAA5532019.1"/>
    <property type="molecule type" value="Genomic_DNA"/>
</dbReference>
<feature type="coiled-coil region" evidence="1">
    <location>
        <begin position="55"/>
        <end position="89"/>
    </location>
</feature>
<dbReference type="PANTHER" id="PTHR33609">
    <property type="entry name" value="LOW CALCIUM RESPONSE LOCUS PROTEIN S"/>
    <property type="match status" value="1"/>
</dbReference>
<dbReference type="GO" id="GO:0003677">
    <property type="term" value="F:DNA binding"/>
    <property type="evidence" value="ECO:0007669"/>
    <property type="project" value="InterPro"/>
</dbReference>
<comment type="caution">
    <text evidence="2">The sequence shown here is derived from an EMBL/GenBank/DDBJ whole genome shotgun (WGS) entry which is preliminary data.</text>
</comment>
<keyword evidence="1" id="KW-0175">Coiled coil</keyword>
<dbReference type="InterPro" id="IPR009057">
    <property type="entry name" value="Homeodomain-like_sf"/>
</dbReference>
<dbReference type="Proteomes" id="UP000324479">
    <property type="component" value="Unassembled WGS sequence"/>
</dbReference>
<name>A0A5M6CFX4_9BACT</name>
<sequence length="94" mass="10964">MKKRSRRHSPEQIVKKLRDAEVMLSTGKSMEEVLKFLEVSEATFNRWRNQYGGMKSEEAKRLKELEGENARLKRLLAEAELDKAMLKEALRGND</sequence>
<dbReference type="GO" id="GO:0004803">
    <property type="term" value="F:transposase activity"/>
    <property type="evidence" value="ECO:0007669"/>
    <property type="project" value="InterPro"/>
</dbReference>
<gene>
    <name evidence="2" type="ORF">FYK55_28775</name>
</gene>
<dbReference type="SUPFAM" id="SSF46689">
    <property type="entry name" value="Homeodomain-like"/>
    <property type="match status" value="1"/>
</dbReference>
<keyword evidence="3" id="KW-1185">Reference proteome</keyword>
<dbReference type="Gene3D" id="1.10.10.60">
    <property type="entry name" value="Homeodomain-like"/>
    <property type="match status" value="1"/>
</dbReference>
<organism evidence="2 3">
    <name type="scientific">Roseiconus nitratireducens</name>
    <dbReference type="NCBI Taxonomy" id="2605748"/>
    <lineage>
        <taxon>Bacteria</taxon>
        <taxon>Pseudomonadati</taxon>
        <taxon>Planctomycetota</taxon>
        <taxon>Planctomycetia</taxon>
        <taxon>Pirellulales</taxon>
        <taxon>Pirellulaceae</taxon>
        <taxon>Roseiconus</taxon>
    </lineage>
</organism>
<reference evidence="2 3" key="1">
    <citation type="submission" date="2019-08" db="EMBL/GenBank/DDBJ databases">
        <authorList>
            <person name="Dhanesh K."/>
            <person name="Kumar G."/>
            <person name="Sasikala C."/>
            <person name="Venkata Ramana C."/>
        </authorList>
    </citation>
    <scope>NUCLEOTIDE SEQUENCE [LARGE SCALE GENOMIC DNA]</scope>
    <source>
        <strain evidence="2 3">JC645</strain>
    </source>
</reference>
<dbReference type="InterPro" id="IPR052546">
    <property type="entry name" value="Transposase_8_domain"/>
</dbReference>
<dbReference type="AlphaFoldDB" id="A0A5M6CFX4"/>
<evidence type="ECO:0000313" key="2">
    <source>
        <dbReference type="EMBL" id="KAA5532019.1"/>
    </source>
</evidence>